<keyword evidence="2" id="KW-1185">Reference proteome</keyword>
<dbReference type="EMBL" id="JBBWWQ010000010">
    <property type="protein sequence ID" value="KAK8937355.1"/>
    <property type="molecule type" value="Genomic_DNA"/>
</dbReference>
<reference evidence="1 2" key="1">
    <citation type="journal article" date="2022" name="Nat. Plants">
        <title>Genomes of leafy and leafless Platanthera orchids illuminate the evolution of mycoheterotrophy.</title>
        <authorList>
            <person name="Li M.H."/>
            <person name="Liu K.W."/>
            <person name="Li Z."/>
            <person name="Lu H.C."/>
            <person name="Ye Q.L."/>
            <person name="Zhang D."/>
            <person name="Wang J.Y."/>
            <person name="Li Y.F."/>
            <person name="Zhong Z.M."/>
            <person name="Liu X."/>
            <person name="Yu X."/>
            <person name="Liu D.K."/>
            <person name="Tu X.D."/>
            <person name="Liu B."/>
            <person name="Hao Y."/>
            <person name="Liao X.Y."/>
            <person name="Jiang Y.T."/>
            <person name="Sun W.H."/>
            <person name="Chen J."/>
            <person name="Chen Y.Q."/>
            <person name="Ai Y."/>
            <person name="Zhai J.W."/>
            <person name="Wu S.S."/>
            <person name="Zhou Z."/>
            <person name="Hsiao Y.Y."/>
            <person name="Wu W.L."/>
            <person name="Chen Y.Y."/>
            <person name="Lin Y.F."/>
            <person name="Hsu J.L."/>
            <person name="Li C.Y."/>
            <person name="Wang Z.W."/>
            <person name="Zhao X."/>
            <person name="Zhong W.Y."/>
            <person name="Ma X.K."/>
            <person name="Ma L."/>
            <person name="Huang J."/>
            <person name="Chen G.Z."/>
            <person name="Huang M.Z."/>
            <person name="Huang L."/>
            <person name="Peng D.H."/>
            <person name="Luo Y.B."/>
            <person name="Zou S.Q."/>
            <person name="Chen S.P."/>
            <person name="Lan S."/>
            <person name="Tsai W.C."/>
            <person name="Van de Peer Y."/>
            <person name="Liu Z.J."/>
        </authorList>
    </citation>
    <scope>NUCLEOTIDE SEQUENCE [LARGE SCALE GENOMIC DNA]</scope>
    <source>
        <strain evidence="1">Lor287</strain>
    </source>
</reference>
<comment type="caution">
    <text evidence="1">The sequence shown here is derived from an EMBL/GenBank/DDBJ whole genome shotgun (WGS) entry which is preliminary data.</text>
</comment>
<accession>A0AAP0BGH6</accession>
<proteinExistence type="predicted"/>
<evidence type="ECO:0000313" key="1">
    <source>
        <dbReference type="EMBL" id="KAK8937355.1"/>
    </source>
</evidence>
<dbReference type="AlphaFoldDB" id="A0AAP0BGH6"/>
<protein>
    <submittedName>
        <fullName evidence="1">Uncharacterized protein</fullName>
    </submittedName>
</protein>
<sequence length="144" mass="16772">MPSLFLLHGSHPPLQCCHYTQTTTLTYNASSSSPGLKNETAELNTIGWYCSMNNHYHLKLIQPFVNNEIINISLFWAWRRHSMLEKSFQSSIRRADIENFILDGVKLPRFSVFVLFNNLVRLFDYFTLFLPISSRNKSSSFIFT</sequence>
<evidence type="ECO:0000313" key="2">
    <source>
        <dbReference type="Proteomes" id="UP001418222"/>
    </source>
</evidence>
<gene>
    <name evidence="1" type="ORF">KSP39_PZI012727</name>
</gene>
<organism evidence="1 2">
    <name type="scientific">Platanthera zijinensis</name>
    <dbReference type="NCBI Taxonomy" id="2320716"/>
    <lineage>
        <taxon>Eukaryota</taxon>
        <taxon>Viridiplantae</taxon>
        <taxon>Streptophyta</taxon>
        <taxon>Embryophyta</taxon>
        <taxon>Tracheophyta</taxon>
        <taxon>Spermatophyta</taxon>
        <taxon>Magnoliopsida</taxon>
        <taxon>Liliopsida</taxon>
        <taxon>Asparagales</taxon>
        <taxon>Orchidaceae</taxon>
        <taxon>Orchidoideae</taxon>
        <taxon>Orchideae</taxon>
        <taxon>Orchidinae</taxon>
        <taxon>Platanthera</taxon>
    </lineage>
</organism>
<name>A0AAP0BGH6_9ASPA</name>
<dbReference type="Proteomes" id="UP001418222">
    <property type="component" value="Unassembled WGS sequence"/>
</dbReference>